<proteinExistence type="predicted"/>
<protein>
    <submittedName>
        <fullName evidence="2">Uncharacterized protein</fullName>
    </submittedName>
</protein>
<evidence type="ECO:0000313" key="3">
    <source>
        <dbReference type="Proteomes" id="UP000654257"/>
    </source>
</evidence>
<dbReference type="Proteomes" id="UP000654257">
    <property type="component" value="Unassembled WGS sequence"/>
</dbReference>
<feature type="region of interest" description="Disordered" evidence="1">
    <location>
        <begin position="34"/>
        <end position="57"/>
    </location>
</feature>
<sequence length="87" mass="9519">MLLIEFCAPWLRRGDPHPRPTYLRKALIERAFPDPGGTRDEVGVSSQRRAGADSRAATTSVPEYTEIGSGKCIRMYSTGIISHTANG</sequence>
<evidence type="ECO:0000313" key="2">
    <source>
        <dbReference type="EMBL" id="GGF96534.1"/>
    </source>
</evidence>
<gene>
    <name evidence="2" type="ORF">GCM10007304_08120</name>
</gene>
<dbReference type="EMBL" id="BMCU01000001">
    <property type="protein sequence ID" value="GGF96534.1"/>
    <property type="molecule type" value="Genomic_DNA"/>
</dbReference>
<keyword evidence="3" id="KW-1185">Reference proteome</keyword>
<comment type="caution">
    <text evidence="2">The sequence shown here is derived from an EMBL/GenBank/DDBJ whole genome shotgun (WGS) entry which is preliminary data.</text>
</comment>
<accession>A0A917FNX3</accession>
<name>A0A917FNX3_9NOCA</name>
<reference evidence="2" key="1">
    <citation type="journal article" date="2014" name="Int. J. Syst. Evol. Microbiol.">
        <title>Complete genome sequence of Corynebacterium casei LMG S-19264T (=DSM 44701T), isolated from a smear-ripened cheese.</title>
        <authorList>
            <consortium name="US DOE Joint Genome Institute (JGI-PGF)"/>
            <person name="Walter F."/>
            <person name="Albersmeier A."/>
            <person name="Kalinowski J."/>
            <person name="Ruckert C."/>
        </authorList>
    </citation>
    <scope>NUCLEOTIDE SEQUENCE</scope>
    <source>
        <strain evidence="2">CCM 7905</strain>
    </source>
</reference>
<dbReference type="AlphaFoldDB" id="A0A917FNX3"/>
<organism evidence="2 3">
    <name type="scientific">Rhodococcoides trifolii</name>
    <dbReference type="NCBI Taxonomy" id="908250"/>
    <lineage>
        <taxon>Bacteria</taxon>
        <taxon>Bacillati</taxon>
        <taxon>Actinomycetota</taxon>
        <taxon>Actinomycetes</taxon>
        <taxon>Mycobacteriales</taxon>
        <taxon>Nocardiaceae</taxon>
        <taxon>Rhodococcoides</taxon>
    </lineage>
</organism>
<evidence type="ECO:0000256" key="1">
    <source>
        <dbReference type="SAM" id="MobiDB-lite"/>
    </source>
</evidence>
<reference evidence="2" key="2">
    <citation type="submission" date="2020-09" db="EMBL/GenBank/DDBJ databases">
        <authorList>
            <person name="Sun Q."/>
            <person name="Sedlacek I."/>
        </authorList>
    </citation>
    <scope>NUCLEOTIDE SEQUENCE</scope>
    <source>
        <strain evidence="2">CCM 7905</strain>
    </source>
</reference>